<name>A0A364P1Q9_9PROT</name>
<reference evidence="6 7" key="1">
    <citation type="submission" date="2017-11" db="EMBL/GenBank/DDBJ databases">
        <title>Draft genome sequence of magnetotactic bacterium Magnetospirillum kuznetsovii LBB-42.</title>
        <authorList>
            <person name="Grouzdev D.S."/>
            <person name="Rysina M.S."/>
            <person name="Baslerov R.V."/>
            <person name="Koziaeva V."/>
        </authorList>
    </citation>
    <scope>NUCLEOTIDE SEQUENCE [LARGE SCALE GENOMIC DNA]</scope>
    <source>
        <strain evidence="6 7">LBB-42</strain>
    </source>
</reference>
<comment type="caution">
    <text evidence="6">The sequence shown here is derived from an EMBL/GenBank/DDBJ whole genome shotgun (WGS) entry which is preliminary data.</text>
</comment>
<dbReference type="AlphaFoldDB" id="A0A364P1Q9"/>
<keyword evidence="4" id="KW-0408">Iron</keyword>
<dbReference type="PANTHER" id="PTHR37164">
    <property type="entry name" value="BACTERIOHEMERYTHRIN"/>
    <property type="match status" value="1"/>
</dbReference>
<keyword evidence="7" id="KW-1185">Reference proteome</keyword>
<evidence type="ECO:0000313" key="6">
    <source>
        <dbReference type="EMBL" id="RAU23272.1"/>
    </source>
</evidence>
<dbReference type="Gene3D" id="1.20.120.50">
    <property type="entry name" value="Hemerythrin-like"/>
    <property type="match status" value="1"/>
</dbReference>
<dbReference type="InterPro" id="IPR050669">
    <property type="entry name" value="Hemerythrin"/>
</dbReference>
<dbReference type="InterPro" id="IPR016131">
    <property type="entry name" value="Haemerythrin_Fe_BS"/>
</dbReference>
<dbReference type="CDD" id="cd12107">
    <property type="entry name" value="Hemerythrin"/>
    <property type="match status" value="1"/>
</dbReference>
<dbReference type="PANTHER" id="PTHR37164:SF1">
    <property type="entry name" value="BACTERIOHEMERYTHRIN"/>
    <property type="match status" value="1"/>
</dbReference>
<organism evidence="6 7">
    <name type="scientific">Paramagnetospirillum kuznetsovii</name>
    <dbReference type="NCBI Taxonomy" id="2053833"/>
    <lineage>
        <taxon>Bacteria</taxon>
        <taxon>Pseudomonadati</taxon>
        <taxon>Pseudomonadota</taxon>
        <taxon>Alphaproteobacteria</taxon>
        <taxon>Rhodospirillales</taxon>
        <taxon>Magnetospirillaceae</taxon>
        <taxon>Paramagnetospirillum</taxon>
    </lineage>
</organism>
<dbReference type="GO" id="GO:0005344">
    <property type="term" value="F:oxygen carrier activity"/>
    <property type="evidence" value="ECO:0007669"/>
    <property type="project" value="UniProtKB-KW"/>
</dbReference>
<sequence>MAYLEWTDNLSVGVTRMDDHHKKLIALINMLFDAMSGDATRTVDTVLNDLLDYTRYHFGEEEKLLAACNYPDLEAHQGVHRSMVKEVLDMRQRYADNPASVTPNEALDFLSKWLMRHIIGKDLRYRTYAEGHQDPGTA</sequence>
<dbReference type="PROSITE" id="PS00550">
    <property type="entry name" value="HEMERYTHRINS"/>
    <property type="match status" value="1"/>
</dbReference>
<keyword evidence="3" id="KW-0479">Metal-binding</keyword>
<dbReference type="GO" id="GO:0046872">
    <property type="term" value="F:metal ion binding"/>
    <property type="evidence" value="ECO:0007669"/>
    <property type="project" value="UniProtKB-KW"/>
</dbReference>
<dbReference type="InterPro" id="IPR035938">
    <property type="entry name" value="Hemerythrin-like_sf"/>
</dbReference>
<evidence type="ECO:0000256" key="4">
    <source>
        <dbReference type="ARBA" id="ARBA00023004"/>
    </source>
</evidence>
<dbReference type="NCBIfam" id="TIGR02481">
    <property type="entry name" value="hemeryth_dom"/>
    <property type="match status" value="1"/>
</dbReference>
<evidence type="ECO:0000259" key="5">
    <source>
        <dbReference type="Pfam" id="PF01814"/>
    </source>
</evidence>
<dbReference type="Pfam" id="PF01814">
    <property type="entry name" value="Hemerythrin"/>
    <property type="match status" value="1"/>
</dbReference>
<dbReference type="InterPro" id="IPR012312">
    <property type="entry name" value="Hemerythrin-like"/>
</dbReference>
<keyword evidence="2" id="KW-0561">Oxygen transport</keyword>
<dbReference type="NCBIfam" id="NF033749">
    <property type="entry name" value="bact_hemeryth"/>
    <property type="match status" value="1"/>
</dbReference>
<accession>A0A364P1Q9</accession>
<keyword evidence="2" id="KW-0813">Transport</keyword>
<evidence type="ECO:0000256" key="1">
    <source>
        <dbReference type="ARBA" id="ARBA00010587"/>
    </source>
</evidence>
<comment type="similarity">
    <text evidence="1">Belongs to the hemerythrin family.</text>
</comment>
<evidence type="ECO:0000313" key="7">
    <source>
        <dbReference type="Proteomes" id="UP000251075"/>
    </source>
</evidence>
<proteinExistence type="inferred from homology"/>
<dbReference type="RefSeq" id="WP_112142468.1">
    <property type="nucleotide sequence ID" value="NZ_PGTO01000002.1"/>
</dbReference>
<dbReference type="Proteomes" id="UP000251075">
    <property type="component" value="Unassembled WGS sequence"/>
</dbReference>
<protein>
    <submittedName>
        <fullName evidence="6">Hemerythrin</fullName>
    </submittedName>
</protein>
<dbReference type="OrthoDB" id="7305302at2"/>
<evidence type="ECO:0000256" key="2">
    <source>
        <dbReference type="ARBA" id="ARBA00022621"/>
    </source>
</evidence>
<dbReference type="EMBL" id="PGTO01000002">
    <property type="protein sequence ID" value="RAU23272.1"/>
    <property type="molecule type" value="Genomic_DNA"/>
</dbReference>
<gene>
    <name evidence="6" type="ORF">CU669_03750</name>
</gene>
<dbReference type="SUPFAM" id="SSF47188">
    <property type="entry name" value="Hemerythrin-like"/>
    <property type="match status" value="1"/>
</dbReference>
<evidence type="ECO:0000256" key="3">
    <source>
        <dbReference type="ARBA" id="ARBA00022723"/>
    </source>
</evidence>
<dbReference type="InterPro" id="IPR012827">
    <property type="entry name" value="Hemerythrin_metal-bd"/>
</dbReference>
<feature type="domain" description="Hemerythrin-like" evidence="5">
    <location>
        <begin position="13"/>
        <end position="118"/>
    </location>
</feature>